<protein>
    <submittedName>
        <fullName evidence="1">Uncharacterized protein</fullName>
    </submittedName>
</protein>
<dbReference type="Proteomes" id="UP001281761">
    <property type="component" value="Unassembled WGS sequence"/>
</dbReference>
<evidence type="ECO:0000313" key="2">
    <source>
        <dbReference type="Proteomes" id="UP001281761"/>
    </source>
</evidence>
<evidence type="ECO:0000313" key="1">
    <source>
        <dbReference type="EMBL" id="KAK2946482.1"/>
    </source>
</evidence>
<proteinExistence type="predicted"/>
<keyword evidence="2" id="KW-1185">Reference proteome</keyword>
<accession>A0ABQ9X6E8</accession>
<gene>
    <name evidence="1" type="ORF">BLNAU_18587</name>
</gene>
<comment type="caution">
    <text evidence="1">The sequence shown here is derived from an EMBL/GenBank/DDBJ whole genome shotgun (WGS) entry which is preliminary data.</text>
</comment>
<organism evidence="1 2">
    <name type="scientific">Blattamonas nauphoetae</name>
    <dbReference type="NCBI Taxonomy" id="2049346"/>
    <lineage>
        <taxon>Eukaryota</taxon>
        <taxon>Metamonada</taxon>
        <taxon>Preaxostyla</taxon>
        <taxon>Oxymonadida</taxon>
        <taxon>Blattamonas</taxon>
    </lineage>
</organism>
<sequence length="323" mass="35880">MGFYLAAHPPTPLCLSLTTHTLPLPCLSLTTHTLPLPSASPSPTTPSHSPLPLPHHPHPPTPLCLSLTTHTLPLPSASPSPLSDKLSDGSFLDRLTSTTDESLAEFVQSTGVLLSSPNRAIITATMDIFEFLIWSYPKKLHLALVNANLIPLIIDSLNVLSLSLTEEVDIHTSVMSVITCSFLLTTHVYVEDLETEDADEQQSVHETVLKKVLISSYYQPTMDFIHQMPVGLTIPSYLTFFEDDESICNTLFSMNKFMQEWNETKGKSRQMWKTVDRVLRMEGIEDVIEGKLQNDQNEYFGGRIIVRSIDLSGQQGINAPKLE</sequence>
<reference evidence="1 2" key="1">
    <citation type="journal article" date="2022" name="bioRxiv">
        <title>Genomics of Preaxostyla Flagellates Illuminates Evolutionary Transitions and the Path Towards Mitochondrial Loss.</title>
        <authorList>
            <person name="Novak L.V.F."/>
            <person name="Treitli S.C."/>
            <person name="Pyrih J."/>
            <person name="Halakuc P."/>
            <person name="Pipaliya S.V."/>
            <person name="Vacek V."/>
            <person name="Brzon O."/>
            <person name="Soukal P."/>
            <person name="Eme L."/>
            <person name="Dacks J.B."/>
            <person name="Karnkowska A."/>
            <person name="Elias M."/>
            <person name="Hampl V."/>
        </authorList>
    </citation>
    <scope>NUCLEOTIDE SEQUENCE [LARGE SCALE GENOMIC DNA]</scope>
    <source>
        <strain evidence="1">NAU3</strain>
        <tissue evidence="1">Gut</tissue>
    </source>
</reference>
<name>A0ABQ9X6E8_9EUKA</name>
<dbReference type="EMBL" id="JARBJD010000227">
    <property type="protein sequence ID" value="KAK2946482.1"/>
    <property type="molecule type" value="Genomic_DNA"/>
</dbReference>